<dbReference type="PANTHER" id="PTHR31680:SF15">
    <property type="entry name" value="PROTEIN LONGIFOLIA 2"/>
    <property type="match status" value="1"/>
</dbReference>
<proteinExistence type="predicted"/>
<feature type="domain" description="DUF4378" evidence="1">
    <location>
        <begin position="10"/>
        <end position="148"/>
    </location>
</feature>
<sequence>MMSIQLNKARLPINPGLFFILEQNKGMGLRQHQTNPTEIIRRKLIFDTVNEILAQRFTAEGCTKPRLTANPITTMENISKGEQLLKTLCLEIDRLQENNSQCILEDDKEDLKWNDLQCHGMNLKAFEGETPGIVLDIERMIFRDLVNEVCFC</sequence>
<evidence type="ECO:0000313" key="3">
    <source>
        <dbReference type="Proteomes" id="UP000886595"/>
    </source>
</evidence>
<organism evidence="2 3">
    <name type="scientific">Brassica carinata</name>
    <name type="common">Ethiopian mustard</name>
    <name type="synonym">Abyssinian cabbage</name>
    <dbReference type="NCBI Taxonomy" id="52824"/>
    <lineage>
        <taxon>Eukaryota</taxon>
        <taxon>Viridiplantae</taxon>
        <taxon>Streptophyta</taxon>
        <taxon>Embryophyta</taxon>
        <taxon>Tracheophyta</taxon>
        <taxon>Spermatophyta</taxon>
        <taxon>Magnoliopsida</taxon>
        <taxon>eudicotyledons</taxon>
        <taxon>Gunneridae</taxon>
        <taxon>Pentapetalae</taxon>
        <taxon>rosids</taxon>
        <taxon>malvids</taxon>
        <taxon>Brassicales</taxon>
        <taxon>Brassicaceae</taxon>
        <taxon>Brassiceae</taxon>
        <taxon>Brassica</taxon>
    </lineage>
</organism>
<accession>A0A8X7S0M3</accession>
<dbReference type="AlphaFoldDB" id="A0A8X7S0M3"/>
<reference evidence="2 3" key="1">
    <citation type="submission" date="2020-02" db="EMBL/GenBank/DDBJ databases">
        <authorList>
            <person name="Ma Q."/>
            <person name="Huang Y."/>
            <person name="Song X."/>
            <person name="Pei D."/>
        </authorList>
    </citation>
    <scope>NUCLEOTIDE SEQUENCE [LARGE SCALE GENOMIC DNA]</scope>
    <source>
        <strain evidence="2">Sxm20200214</strain>
        <tissue evidence="2">Leaf</tissue>
    </source>
</reference>
<dbReference type="OrthoDB" id="769613at2759"/>
<evidence type="ECO:0000313" key="2">
    <source>
        <dbReference type="EMBL" id="KAG2295284.1"/>
    </source>
</evidence>
<dbReference type="PANTHER" id="PTHR31680">
    <property type="entry name" value="LONGIFOLIA PROTEIN"/>
    <property type="match status" value="1"/>
</dbReference>
<dbReference type="EMBL" id="JAAMPC010000009">
    <property type="protein sequence ID" value="KAG2295284.1"/>
    <property type="molecule type" value="Genomic_DNA"/>
</dbReference>
<comment type="caution">
    <text evidence="2">The sequence shown here is derived from an EMBL/GenBank/DDBJ whole genome shotgun (WGS) entry which is preliminary data.</text>
</comment>
<name>A0A8X7S0M3_BRACI</name>
<evidence type="ECO:0000259" key="1">
    <source>
        <dbReference type="Pfam" id="PF14309"/>
    </source>
</evidence>
<gene>
    <name evidence="2" type="ORF">Bca52824_041953</name>
</gene>
<dbReference type="GO" id="GO:0051513">
    <property type="term" value="P:regulation of monopolar cell growth"/>
    <property type="evidence" value="ECO:0007669"/>
    <property type="project" value="InterPro"/>
</dbReference>
<keyword evidence="3" id="KW-1185">Reference proteome</keyword>
<dbReference type="Proteomes" id="UP000886595">
    <property type="component" value="Unassembled WGS sequence"/>
</dbReference>
<protein>
    <recommendedName>
        <fullName evidence="1">DUF4378 domain-containing protein</fullName>
    </recommendedName>
</protein>
<dbReference type="InterPro" id="IPR025486">
    <property type="entry name" value="DUF4378"/>
</dbReference>
<dbReference type="Pfam" id="PF14309">
    <property type="entry name" value="DUF4378"/>
    <property type="match status" value="1"/>
</dbReference>
<dbReference type="InterPro" id="IPR033334">
    <property type="entry name" value="LNG1/2"/>
</dbReference>